<evidence type="ECO:0000256" key="1">
    <source>
        <dbReference type="ARBA" id="ARBA00023236"/>
    </source>
</evidence>
<protein>
    <recommendedName>
        <fullName evidence="3">UVR domain-containing protein</fullName>
    </recommendedName>
</protein>
<evidence type="ECO:0000313" key="5">
    <source>
        <dbReference type="Proteomes" id="UP000001505"/>
    </source>
</evidence>
<keyword evidence="5" id="KW-1185">Reference proteome</keyword>
<reference evidence="4 5" key="1">
    <citation type="journal article" date="2010" name="PLoS ONE">
        <title>The Waddlia genome: a window into chlamydial biology.</title>
        <authorList>
            <person name="Bertelli C."/>
            <person name="Collyn F."/>
            <person name="Croxatto A."/>
            <person name="Ruckert C."/>
            <person name="Polkinghorne A."/>
            <person name="Kebbi-Beghdadi C."/>
            <person name="Goesmann A."/>
            <person name="Vaughan L."/>
            <person name="Greub G."/>
        </authorList>
    </citation>
    <scope>NUCLEOTIDE SEQUENCE [LARGE SCALE GENOMIC DNA]</scope>
    <source>
        <strain evidence="5">ATCC VR-1470 / WSU 86-1044</strain>
    </source>
</reference>
<dbReference type="GO" id="GO:0009432">
    <property type="term" value="P:SOS response"/>
    <property type="evidence" value="ECO:0007669"/>
    <property type="project" value="UniProtKB-KW"/>
</dbReference>
<sequence>MEIHPRKENVHPDRPLECSECKNPITVHYTEIVGGKCTNTGMCDTCPQLQKKLKGIPFEEHESPTKEGTGLVCGECGTTLADVKVSHRVGCTNCYSVFGDVLINELIAAHALFPGIVKQGKSVPMHVGRAPGETHEISPSLKLIALNEALEETLKKEDYEQAALLRDQIKELTKESKKTEDKND</sequence>
<dbReference type="InterPro" id="IPR025542">
    <property type="entry name" value="YacH"/>
</dbReference>
<evidence type="ECO:0000256" key="2">
    <source>
        <dbReference type="SAM" id="Coils"/>
    </source>
</evidence>
<dbReference type="KEGG" id="wch:wcw_1939"/>
<dbReference type="PANTHER" id="PTHR38430:SF1">
    <property type="entry name" value="PROTEIN-ARGININE KINASE ACTIVATOR PROTEIN"/>
    <property type="match status" value="1"/>
</dbReference>
<organism evidence="4 5">
    <name type="scientific">Waddlia chondrophila (strain ATCC VR-1470 / WSU 86-1044)</name>
    <dbReference type="NCBI Taxonomy" id="716544"/>
    <lineage>
        <taxon>Bacteria</taxon>
        <taxon>Pseudomonadati</taxon>
        <taxon>Chlamydiota</taxon>
        <taxon>Chlamydiia</taxon>
        <taxon>Parachlamydiales</taxon>
        <taxon>Waddliaceae</taxon>
        <taxon>Waddlia</taxon>
    </lineage>
</organism>
<accession>D6YT77</accession>
<dbReference type="RefSeq" id="WP_013182965.1">
    <property type="nucleotide sequence ID" value="NC_014225.1"/>
</dbReference>
<evidence type="ECO:0000313" key="4">
    <source>
        <dbReference type="EMBL" id="ADI39272.1"/>
    </source>
</evidence>
<dbReference type="GO" id="GO:0005507">
    <property type="term" value="F:copper ion binding"/>
    <property type="evidence" value="ECO:0007669"/>
    <property type="project" value="TreeGrafter"/>
</dbReference>
<feature type="coiled-coil region" evidence="2">
    <location>
        <begin position="155"/>
        <end position="182"/>
    </location>
</feature>
<dbReference type="OrthoDB" id="21116at2"/>
<keyword evidence="1" id="KW-0227">DNA damage</keyword>
<dbReference type="Proteomes" id="UP000001505">
    <property type="component" value="Chromosome"/>
</dbReference>
<dbReference type="AlphaFoldDB" id="D6YT77"/>
<dbReference type="InterPro" id="IPR001943">
    <property type="entry name" value="UVR_dom"/>
</dbReference>
<dbReference type="PIRSF" id="PIRSF015034">
    <property type="entry name" value="YacH"/>
    <property type="match status" value="1"/>
</dbReference>
<dbReference type="GO" id="GO:0008270">
    <property type="term" value="F:zinc ion binding"/>
    <property type="evidence" value="ECO:0007669"/>
    <property type="project" value="TreeGrafter"/>
</dbReference>
<dbReference type="STRING" id="716544.wcw_1939"/>
<dbReference type="EMBL" id="CP001928">
    <property type="protein sequence ID" value="ADI39272.1"/>
    <property type="molecule type" value="Genomic_DNA"/>
</dbReference>
<dbReference type="GO" id="GO:0046870">
    <property type="term" value="F:cadmium ion binding"/>
    <property type="evidence" value="ECO:0007669"/>
    <property type="project" value="TreeGrafter"/>
</dbReference>
<keyword evidence="1" id="KW-0742">SOS response</keyword>
<dbReference type="GO" id="GO:1990170">
    <property type="term" value="P:stress response to cadmium ion"/>
    <property type="evidence" value="ECO:0007669"/>
    <property type="project" value="TreeGrafter"/>
</dbReference>
<dbReference type="InterPro" id="IPR036876">
    <property type="entry name" value="UVR_dom_sf"/>
</dbReference>
<dbReference type="GO" id="GO:0050897">
    <property type="term" value="F:cobalt ion binding"/>
    <property type="evidence" value="ECO:0007669"/>
    <property type="project" value="TreeGrafter"/>
</dbReference>
<dbReference type="HOGENOM" id="CLU_121903_0_0_0"/>
<name>D6YT77_WADCW</name>
<dbReference type="GO" id="GO:1990169">
    <property type="term" value="P:stress response to copper ion"/>
    <property type="evidence" value="ECO:0007669"/>
    <property type="project" value="TreeGrafter"/>
</dbReference>
<keyword evidence="2" id="KW-0175">Coiled coil</keyword>
<feature type="domain" description="UVR" evidence="3">
    <location>
        <begin position="140"/>
        <end position="175"/>
    </location>
</feature>
<dbReference type="PROSITE" id="PS50151">
    <property type="entry name" value="UVR"/>
    <property type="match status" value="1"/>
</dbReference>
<proteinExistence type="predicted"/>
<dbReference type="PANTHER" id="PTHR38430">
    <property type="entry name" value="PROTEIN-ARGININE KINASE ACTIVATOR PROTEIN"/>
    <property type="match status" value="1"/>
</dbReference>
<dbReference type="eggNOG" id="COG3880">
    <property type="taxonomic scope" value="Bacteria"/>
</dbReference>
<gene>
    <name evidence="4" type="ordered locus">wcw_1939</name>
</gene>
<dbReference type="Pfam" id="PF02151">
    <property type="entry name" value="UVR"/>
    <property type="match status" value="1"/>
</dbReference>
<dbReference type="SUPFAM" id="SSF46600">
    <property type="entry name" value="C-terminal UvrC-binding domain of UvrB"/>
    <property type="match status" value="1"/>
</dbReference>
<evidence type="ECO:0000259" key="3">
    <source>
        <dbReference type="PROSITE" id="PS50151"/>
    </source>
</evidence>